<dbReference type="InterPro" id="IPR027417">
    <property type="entry name" value="P-loop_NTPase"/>
</dbReference>
<dbReference type="PANTHER" id="PTHR47958">
    <property type="entry name" value="ATP-DEPENDENT RNA HELICASE DBP3"/>
    <property type="match status" value="1"/>
</dbReference>
<feature type="domain" description="Helicase C-terminal" evidence="6">
    <location>
        <begin position="211"/>
        <end position="372"/>
    </location>
</feature>
<evidence type="ECO:0000313" key="7">
    <source>
        <dbReference type="EMBL" id="KIK51826.1"/>
    </source>
</evidence>
<accession>A0A0D0BBS8</accession>
<dbReference type="Pfam" id="PF00270">
    <property type="entry name" value="DEAD"/>
    <property type="match status" value="1"/>
</dbReference>
<dbReference type="InterPro" id="IPR011545">
    <property type="entry name" value="DEAD/DEAH_box_helicase_dom"/>
</dbReference>
<dbReference type="EC" id="3.6.4.13" evidence="1"/>
<dbReference type="PROSITE" id="PS51194">
    <property type="entry name" value="HELICASE_CTER"/>
    <property type="match status" value="1"/>
</dbReference>
<evidence type="ECO:0000259" key="6">
    <source>
        <dbReference type="PROSITE" id="PS51194"/>
    </source>
</evidence>
<dbReference type="GO" id="GO:0003676">
    <property type="term" value="F:nucleic acid binding"/>
    <property type="evidence" value="ECO:0007669"/>
    <property type="project" value="InterPro"/>
</dbReference>
<sequence>MSLHAHGIPERQSRCGTGGGFWRVCNMRMKREISDDANDSFKQLTSTNFKKFNDIPVEATGAGVPELVMSFTSPNLLIGFTHYTTTPPVQKHLIPIIANGRDLMACAQPGSGKAGGSLFPILIASFNVRPCTAPVDPHYGGHHCAMPTTLILAPTHELVSQIHKEACKFLCGKTSLANIKYLVLDKADCMLDMGFEPQICQIVQGKDMPGDIQILAKDFLKDYIFLSISCVRGTSENITQKIEYIEDQDKRSALLDILTSQSASDSLGLILIFVKTNKFLMMNHLLATSIPGDFTQRKSQGLDIPNVTHIINYDLPSDIDDYVHHIGCTGCAGNTGVSTAFYNKGNKNIVKDLVELLREVNQNILLWLDNSAHVSSFGGQGCSAGRDYHTSGGGGGGGSYRGGGGYSGGGGYGGGGCSRGHPSYGGGYSGGYSSNSGGGSW</sequence>
<dbReference type="Pfam" id="PF00271">
    <property type="entry name" value="Helicase_C"/>
    <property type="match status" value="1"/>
</dbReference>
<organism evidence="7 8">
    <name type="scientific">Collybiopsis luxurians FD-317 M1</name>
    <dbReference type="NCBI Taxonomy" id="944289"/>
    <lineage>
        <taxon>Eukaryota</taxon>
        <taxon>Fungi</taxon>
        <taxon>Dikarya</taxon>
        <taxon>Basidiomycota</taxon>
        <taxon>Agaricomycotina</taxon>
        <taxon>Agaricomycetes</taxon>
        <taxon>Agaricomycetidae</taxon>
        <taxon>Agaricales</taxon>
        <taxon>Marasmiineae</taxon>
        <taxon>Omphalotaceae</taxon>
        <taxon>Collybiopsis</taxon>
        <taxon>Collybiopsis luxurians</taxon>
    </lineage>
</organism>
<dbReference type="Proteomes" id="UP000053593">
    <property type="component" value="Unassembled WGS sequence"/>
</dbReference>
<dbReference type="EMBL" id="KN834854">
    <property type="protein sequence ID" value="KIK51826.1"/>
    <property type="molecule type" value="Genomic_DNA"/>
</dbReference>
<dbReference type="CDD" id="cd18787">
    <property type="entry name" value="SF2_C_DEAD"/>
    <property type="match status" value="1"/>
</dbReference>
<reference evidence="7 8" key="1">
    <citation type="submission" date="2014-04" db="EMBL/GenBank/DDBJ databases">
        <title>Evolutionary Origins and Diversification of the Mycorrhizal Mutualists.</title>
        <authorList>
            <consortium name="DOE Joint Genome Institute"/>
            <consortium name="Mycorrhizal Genomics Consortium"/>
            <person name="Kohler A."/>
            <person name="Kuo A."/>
            <person name="Nagy L.G."/>
            <person name="Floudas D."/>
            <person name="Copeland A."/>
            <person name="Barry K.W."/>
            <person name="Cichocki N."/>
            <person name="Veneault-Fourrey C."/>
            <person name="LaButti K."/>
            <person name="Lindquist E.A."/>
            <person name="Lipzen A."/>
            <person name="Lundell T."/>
            <person name="Morin E."/>
            <person name="Murat C."/>
            <person name="Riley R."/>
            <person name="Ohm R."/>
            <person name="Sun H."/>
            <person name="Tunlid A."/>
            <person name="Henrissat B."/>
            <person name="Grigoriev I.V."/>
            <person name="Hibbett D.S."/>
            <person name="Martin F."/>
        </authorList>
    </citation>
    <scope>NUCLEOTIDE SEQUENCE [LARGE SCALE GENOMIC DNA]</scope>
    <source>
        <strain evidence="7 8">FD-317 M1</strain>
    </source>
</reference>
<dbReference type="InterPro" id="IPR001650">
    <property type="entry name" value="Helicase_C-like"/>
</dbReference>
<evidence type="ECO:0000256" key="2">
    <source>
        <dbReference type="ARBA" id="ARBA00022741"/>
    </source>
</evidence>
<evidence type="ECO:0000256" key="3">
    <source>
        <dbReference type="ARBA" id="ARBA00022801"/>
    </source>
</evidence>
<dbReference type="SUPFAM" id="SSF52540">
    <property type="entry name" value="P-loop containing nucleoside triphosphate hydrolases"/>
    <property type="match status" value="2"/>
</dbReference>
<keyword evidence="3" id="KW-0378">Hydrolase</keyword>
<evidence type="ECO:0000256" key="4">
    <source>
        <dbReference type="ARBA" id="ARBA00022806"/>
    </source>
</evidence>
<gene>
    <name evidence="7" type="ORF">GYMLUDRAFT_78059</name>
</gene>
<keyword evidence="8" id="KW-1185">Reference proteome</keyword>
<dbReference type="HOGENOM" id="CLU_003041_16_3_1"/>
<dbReference type="GO" id="GO:0005524">
    <property type="term" value="F:ATP binding"/>
    <property type="evidence" value="ECO:0007669"/>
    <property type="project" value="UniProtKB-KW"/>
</dbReference>
<evidence type="ECO:0000256" key="5">
    <source>
        <dbReference type="ARBA" id="ARBA00022840"/>
    </source>
</evidence>
<dbReference type="InterPro" id="IPR014001">
    <property type="entry name" value="Helicase_ATP-bd"/>
</dbReference>
<dbReference type="Gene3D" id="3.40.50.300">
    <property type="entry name" value="P-loop containing nucleotide triphosphate hydrolases"/>
    <property type="match status" value="3"/>
</dbReference>
<evidence type="ECO:0000313" key="8">
    <source>
        <dbReference type="Proteomes" id="UP000053593"/>
    </source>
</evidence>
<dbReference type="GO" id="GO:0003724">
    <property type="term" value="F:RNA helicase activity"/>
    <property type="evidence" value="ECO:0007669"/>
    <property type="project" value="UniProtKB-EC"/>
</dbReference>
<keyword evidence="5" id="KW-0067">ATP-binding</keyword>
<dbReference type="GO" id="GO:0016787">
    <property type="term" value="F:hydrolase activity"/>
    <property type="evidence" value="ECO:0007669"/>
    <property type="project" value="UniProtKB-KW"/>
</dbReference>
<keyword evidence="4" id="KW-0347">Helicase</keyword>
<evidence type="ECO:0000256" key="1">
    <source>
        <dbReference type="ARBA" id="ARBA00012552"/>
    </source>
</evidence>
<dbReference type="OrthoDB" id="196131at2759"/>
<name>A0A0D0BBS8_9AGAR</name>
<dbReference type="AlphaFoldDB" id="A0A0D0BBS8"/>
<dbReference type="SMART" id="SM00487">
    <property type="entry name" value="DEXDc"/>
    <property type="match status" value="1"/>
</dbReference>
<keyword evidence="2" id="KW-0547">Nucleotide-binding</keyword>
<proteinExistence type="predicted"/>
<protein>
    <recommendedName>
        <fullName evidence="1">RNA helicase</fullName>
        <ecNumber evidence="1">3.6.4.13</ecNumber>
    </recommendedName>
</protein>